<feature type="region of interest" description="Disordered" evidence="1">
    <location>
        <begin position="663"/>
        <end position="684"/>
    </location>
</feature>
<dbReference type="HOGENOM" id="CLU_002639_7_0_1"/>
<dbReference type="InterPro" id="IPR011009">
    <property type="entry name" value="Kinase-like_dom_sf"/>
</dbReference>
<dbReference type="PANTHER" id="PTHR33112">
    <property type="entry name" value="DOMAIN PROTEIN, PUTATIVE-RELATED"/>
    <property type="match status" value="1"/>
</dbReference>
<evidence type="ECO:0000313" key="4">
    <source>
        <dbReference type="Proteomes" id="UP000002668"/>
    </source>
</evidence>
<dbReference type="InterPro" id="IPR010730">
    <property type="entry name" value="HET"/>
</dbReference>
<dbReference type="STRING" id="985895.E4ZYB8"/>
<dbReference type="InParanoid" id="E4ZYB8"/>
<feature type="region of interest" description="Disordered" evidence="1">
    <location>
        <begin position="400"/>
        <end position="425"/>
    </location>
</feature>
<dbReference type="OMA" id="HICEEID"/>
<dbReference type="GeneID" id="13289918"/>
<dbReference type="Proteomes" id="UP000002668">
    <property type="component" value="Genome"/>
</dbReference>
<dbReference type="Pfam" id="PF00069">
    <property type="entry name" value="Pkinase"/>
    <property type="match status" value="1"/>
</dbReference>
<protein>
    <recommendedName>
        <fullName evidence="2">Protein kinase domain-containing protein</fullName>
    </recommendedName>
</protein>
<dbReference type="EMBL" id="FP929128">
    <property type="protein sequence ID" value="CBX96363.1"/>
    <property type="molecule type" value="Genomic_DNA"/>
</dbReference>
<dbReference type="SUPFAM" id="SSF56112">
    <property type="entry name" value="Protein kinase-like (PK-like)"/>
    <property type="match status" value="1"/>
</dbReference>
<dbReference type="PANTHER" id="PTHR33112:SF10">
    <property type="entry name" value="TOL"/>
    <property type="match status" value="1"/>
</dbReference>
<dbReference type="InterPro" id="IPR001245">
    <property type="entry name" value="Ser-Thr/Tyr_kinase_cat_dom"/>
</dbReference>
<feature type="region of interest" description="Disordered" evidence="1">
    <location>
        <begin position="344"/>
        <end position="377"/>
    </location>
</feature>
<dbReference type="InterPro" id="IPR000719">
    <property type="entry name" value="Prot_kinase_dom"/>
</dbReference>
<sequence length="1336" mass="152117">MTHTESQMVITFPTVGKCRMNQRQAGSVESNHLRNKIAKVIKDNPIGLNPEGTYMPDKQLDQLLTAETVQCALGGLKDMGLVTFILERACKCFAILQLVFTECGRRRQAIEWFRKTKFGDDILDQTKYERVSKVLQLCGPQCTDTEHDCKHYFPANMPWDTTELETFSEKRWHFLLPIFRVDQFIYEINAHQFLPFTERDTTEGPGDGHFSEVFCVRMLAKHQTKIKTKEDTIRVALKSLKQIPEPRYDIEKEWRREAKAYQQLDDANRQFIRGIAAVRQVATYHQHNDNYHLVLEWADGGSLHSFWEANPDSQIGINVKQSRERMLEMLEQLHGLADALEYMHTSSSRSSGRSQCGSPQRSRESSPTGIDPISDFGHLSTMQLPQISLPIRDLVQEPEDMREHDRGLPEVSVTPSTGDMPTANHRRLTTMTSDNWRHGDIKTENILRFKGGKEDVWLGTLKLADLGRAQQHSLKTELRTTKEKEPWRTIWYEPPDLIDEVHVQAQGKISRLFDVWSMGCVIFETVLWLLYGKESIEEFLRANDLGSGEQAATPYWRKQPGEGYQVSQAASAWMKNILETDPEREGAIGDLIRLVKDRLLKIKLPRHSEIYSPGFRTNASDMRKELKRILDHAGRDKNYLFSGKDRTMALPPKTELIMPTTSISKTGSSLSPRDAEDRDHRRRHGRATIIAQQRVYTNTLGDGWITCGDDSFVDTILRDRQFSDTQPDKCPDCDGVDVLSEKLSFAVDHLVNNAGDEECDICELVHSTLQSTELTKNGHIVLERSDDCFVMKDTGKKLLRLCRISTSEYDLFTCLLSFIFNLDLDASSAHKDIPIGAPTLLAPPSELNYNSDDGFVKLLRAWVHTCDEAHSQSCQPNVAQTKLPKRLIHVRSQKKPKLVETRDLDPKDIQDLRYIAFSHRWGNMPTDAVTTLGNVEKRKNKLITKGLPKSFQNAISVADVLKCDYLWIDSLCILQGPDGDFNDEADTMQDIFSNAYCVIAACDADGRSDGFLRKKQTKTIYQQGTYLSSVTNDFERDVLQSPLNRRGWVLQERALARRTIFFTRNQMYFECGDGIRCETLAKLKNDEVAFLGDPIFPNYTIRENSTRGSQIHLFTRLFEMYSKLEFSHREDKPIAIDGLMHRLTAAFKTISLAGMFKAFWGRCLLWQRAGSQALEKIAAGAHTKRLPPTWSWLAYHGAISFLEPAGGKVEWNSSVHLPFANRAQSSWLKTSNRSETNALFVDVFPVLPIGSNANKEKAMISFDDGQSWPVNEEVMCFIVGTEKQTQSATETETNTHFVVLVKRMDGPDSSSFERIGVGHFPGSFISWEPKVYGKIE</sequence>
<dbReference type="GO" id="GO:0005524">
    <property type="term" value="F:ATP binding"/>
    <property type="evidence" value="ECO:0007669"/>
    <property type="project" value="InterPro"/>
</dbReference>
<proteinExistence type="predicted"/>
<gene>
    <name evidence="3" type="ORF">LEMA_P112820.1</name>
</gene>
<accession>E4ZYB8</accession>
<dbReference type="VEuPathDB" id="FungiDB:LEMA_P112820.1"/>
<name>E4ZYB8_LEPMJ</name>
<dbReference type="GO" id="GO:0004672">
    <property type="term" value="F:protein kinase activity"/>
    <property type="evidence" value="ECO:0007669"/>
    <property type="project" value="InterPro"/>
</dbReference>
<feature type="domain" description="Protein kinase" evidence="2">
    <location>
        <begin position="199"/>
        <end position="600"/>
    </location>
</feature>
<evidence type="ECO:0000259" key="2">
    <source>
        <dbReference type="PROSITE" id="PS50011"/>
    </source>
</evidence>
<feature type="compositionally biased region" description="Low complexity" evidence="1">
    <location>
        <begin position="346"/>
        <end position="360"/>
    </location>
</feature>
<dbReference type="Pfam" id="PF07714">
    <property type="entry name" value="PK_Tyr_Ser-Thr"/>
    <property type="match status" value="1"/>
</dbReference>
<dbReference type="Gene3D" id="1.10.510.10">
    <property type="entry name" value="Transferase(Phosphotransferase) domain 1"/>
    <property type="match status" value="2"/>
</dbReference>
<dbReference type="OrthoDB" id="4062651at2759"/>
<dbReference type="SMART" id="SM00220">
    <property type="entry name" value="S_TKc"/>
    <property type="match status" value="1"/>
</dbReference>
<evidence type="ECO:0000256" key="1">
    <source>
        <dbReference type="SAM" id="MobiDB-lite"/>
    </source>
</evidence>
<dbReference type="eggNOG" id="ENOG502R41Z">
    <property type="taxonomic scope" value="Eukaryota"/>
</dbReference>
<organism evidence="4">
    <name type="scientific">Leptosphaeria maculans (strain JN3 / isolate v23.1.3 / race Av1-4-5-6-7-8)</name>
    <name type="common">Blackleg fungus</name>
    <name type="synonym">Phoma lingam</name>
    <dbReference type="NCBI Taxonomy" id="985895"/>
    <lineage>
        <taxon>Eukaryota</taxon>
        <taxon>Fungi</taxon>
        <taxon>Dikarya</taxon>
        <taxon>Ascomycota</taxon>
        <taxon>Pezizomycotina</taxon>
        <taxon>Dothideomycetes</taxon>
        <taxon>Pleosporomycetidae</taxon>
        <taxon>Pleosporales</taxon>
        <taxon>Pleosporineae</taxon>
        <taxon>Leptosphaeriaceae</taxon>
        <taxon>Plenodomus</taxon>
        <taxon>Plenodomus lingam/Leptosphaeria maculans species complex</taxon>
    </lineage>
</organism>
<dbReference type="PROSITE" id="PS50011">
    <property type="entry name" value="PROTEIN_KINASE_DOM"/>
    <property type="match status" value="1"/>
</dbReference>
<keyword evidence="4" id="KW-1185">Reference proteome</keyword>
<dbReference type="Pfam" id="PF06985">
    <property type="entry name" value="HET"/>
    <property type="match status" value="1"/>
</dbReference>
<reference evidence="4" key="1">
    <citation type="journal article" date="2011" name="Nat. Commun.">
        <title>Effector diversification within compartments of the Leptosphaeria maculans genome affected by Repeat-Induced Point mutations.</title>
        <authorList>
            <person name="Rouxel T."/>
            <person name="Grandaubert J."/>
            <person name="Hane J.K."/>
            <person name="Hoede C."/>
            <person name="van de Wouw A.P."/>
            <person name="Couloux A."/>
            <person name="Dominguez V."/>
            <person name="Anthouard V."/>
            <person name="Bally P."/>
            <person name="Bourras S."/>
            <person name="Cozijnsen A.J."/>
            <person name="Ciuffetti L.M."/>
            <person name="Degrave A."/>
            <person name="Dilmaghani A."/>
            <person name="Duret L."/>
            <person name="Fudal I."/>
            <person name="Goodwin S.B."/>
            <person name="Gout L."/>
            <person name="Glaser N."/>
            <person name="Linglin J."/>
            <person name="Kema G.H.J."/>
            <person name="Lapalu N."/>
            <person name="Lawrence C.B."/>
            <person name="May K."/>
            <person name="Meyer M."/>
            <person name="Ollivier B."/>
            <person name="Poulain J."/>
            <person name="Schoch C.L."/>
            <person name="Simon A."/>
            <person name="Spatafora J.W."/>
            <person name="Stachowiak A."/>
            <person name="Turgeon B.G."/>
            <person name="Tyler B.M."/>
            <person name="Vincent D."/>
            <person name="Weissenbach J."/>
            <person name="Amselem J."/>
            <person name="Quesneville H."/>
            <person name="Oliver R.P."/>
            <person name="Wincker P."/>
            <person name="Balesdent M.-H."/>
            <person name="Howlett B.J."/>
        </authorList>
    </citation>
    <scope>NUCLEOTIDE SEQUENCE [LARGE SCALE GENOMIC DNA]</scope>
    <source>
        <strain evidence="4">JN3 / isolate v23.1.3 / race Av1-4-5-6-7-8</strain>
    </source>
</reference>
<evidence type="ECO:0000313" key="3">
    <source>
        <dbReference type="EMBL" id="CBX96363.1"/>
    </source>
</evidence>